<dbReference type="AlphaFoldDB" id="A0A4Y2UNA8"/>
<sequence>MESYNKFPDAQVRGGLVVTSGLQGWRVPVSKPDSLRSAVYVGPVYLKSDVLGQPSSSWCGEAVWRGRSQFRSCHLRAVQNYEVRPKIAFELLQNGTKLNQSK</sequence>
<evidence type="ECO:0000313" key="2">
    <source>
        <dbReference type="Proteomes" id="UP000499080"/>
    </source>
</evidence>
<organism evidence="1 2">
    <name type="scientific">Araneus ventricosus</name>
    <name type="common">Orbweaver spider</name>
    <name type="synonym">Epeira ventricosa</name>
    <dbReference type="NCBI Taxonomy" id="182803"/>
    <lineage>
        <taxon>Eukaryota</taxon>
        <taxon>Metazoa</taxon>
        <taxon>Ecdysozoa</taxon>
        <taxon>Arthropoda</taxon>
        <taxon>Chelicerata</taxon>
        <taxon>Arachnida</taxon>
        <taxon>Araneae</taxon>
        <taxon>Araneomorphae</taxon>
        <taxon>Entelegynae</taxon>
        <taxon>Araneoidea</taxon>
        <taxon>Araneidae</taxon>
        <taxon>Araneus</taxon>
    </lineage>
</organism>
<comment type="caution">
    <text evidence="1">The sequence shown here is derived from an EMBL/GenBank/DDBJ whole genome shotgun (WGS) entry which is preliminary data.</text>
</comment>
<reference evidence="1 2" key="1">
    <citation type="journal article" date="2019" name="Sci. Rep.">
        <title>Orb-weaving spider Araneus ventricosus genome elucidates the spidroin gene catalogue.</title>
        <authorList>
            <person name="Kono N."/>
            <person name="Nakamura H."/>
            <person name="Ohtoshi R."/>
            <person name="Moran D.A.P."/>
            <person name="Shinohara A."/>
            <person name="Yoshida Y."/>
            <person name="Fujiwara M."/>
            <person name="Mori M."/>
            <person name="Tomita M."/>
            <person name="Arakawa K."/>
        </authorList>
    </citation>
    <scope>NUCLEOTIDE SEQUENCE [LARGE SCALE GENOMIC DNA]</scope>
</reference>
<keyword evidence="2" id="KW-1185">Reference proteome</keyword>
<evidence type="ECO:0000313" key="1">
    <source>
        <dbReference type="EMBL" id="GBO13611.1"/>
    </source>
</evidence>
<dbReference type="Proteomes" id="UP000499080">
    <property type="component" value="Unassembled WGS sequence"/>
</dbReference>
<proteinExistence type="predicted"/>
<protein>
    <submittedName>
        <fullName evidence="1">Uncharacterized protein</fullName>
    </submittedName>
</protein>
<dbReference type="EMBL" id="BGPR01037891">
    <property type="protein sequence ID" value="GBO13611.1"/>
    <property type="molecule type" value="Genomic_DNA"/>
</dbReference>
<name>A0A4Y2UNA8_ARAVE</name>
<gene>
    <name evidence="1" type="ORF">AVEN_62911_1</name>
</gene>
<accession>A0A4Y2UNA8</accession>